<dbReference type="PROSITE" id="PS00154">
    <property type="entry name" value="ATPASE_E1_E2"/>
    <property type="match status" value="1"/>
</dbReference>
<feature type="transmembrane region" description="Helical" evidence="16">
    <location>
        <begin position="70"/>
        <end position="92"/>
    </location>
</feature>
<evidence type="ECO:0000313" key="18">
    <source>
        <dbReference type="EMBL" id="MBG0768351.1"/>
    </source>
</evidence>
<keyword evidence="9" id="KW-0067">ATP-binding</keyword>
<keyword evidence="14 16" id="KW-0472">Membrane</keyword>
<accession>A0A8T3VWS7</accession>
<dbReference type="SFLD" id="SFLDG00002">
    <property type="entry name" value="C1.7:_P-type_atpase_like"/>
    <property type="match status" value="1"/>
</dbReference>
<dbReference type="NCBIfam" id="TIGR01512">
    <property type="entry name" value="ATPase-IB2_Cd"/>
    <property type="match status" value="1"/>
</dbReference>
<evidence type="ECO:0000256" key="15">
    <source>
        <dbReference type="SAM" id="MobiDB-lite"/>
    </source>
</evidence>
<dbReference type="PRINTS" id="PR00119">
    <property type="entry name" value="CATATPASE"/>
</dbReference>
<feature type="transmembrane region" description="Helical" evidence="16">
    <location>
        <begin position="279"/>
        <end position="301"/>
    </location>
</feature>
<dbReference type="SUPFAM" id="SSF81665">
    <property type="entry name" value="Calcium ATPase, transmembrane domain M"/>
    <property type="match status" value="1"/>
</dbReference>
<dbReference type="Pfam" id="PF00702">
    <property type="entry name" value="Hydrolase"/>
    <property type="match status" value="1"/>
</dbReference>
<protein>
    <submittedName>
        <fullName evidence="18">Cadmium-translocating P-type ATPase</fullName>
    </submittedName>
</protein>
<feature type="transmembrane region" description="Helical" evidence="16">
    <location>
        <begin position="128"/>
        <end position="146"/>
    </location>
</feature>
<dbReference type="NCBIfam" id="TIGR01525">
    <property type="entry name" value="ATPase-IB_hvy"/>
    <property type="match status" value="1"/>
</dbReference>
<keyword evidence="7" id="KW-0479">Metal-binding</keyword>
<sequence length="670" mass="73186">MHNMDKHMHSKHEHGSEKQSHTHANHHEHMLGDFKQRFIVSLVVTVPVLLLSPLIQTFLGLEISFTGDIYLLWILSSFIFIYGGKPFFTGFFNEFQKREPGMMTLIALAISVAYIYSSAVVFGLAGKFFFWELVTLVDIMLIGHYIEMKSVLRASKALEKLAELLPDNAHLIIDGKITDVNVSKLKKDDLILIKAGEKVPADAIIAKGEIYIDESVITGESKPVLKREGDNVIGGSLNGDSVFEAKVLNLGDDSYLNKVISLVSNAQSSKSKTQRLADVAAKWLTFIAIIAGLSTFSYWFVYGPDTAFAIERMVTVMVITCPHALGLAIPLVSAVSTSISAKNGLLIRNRTAFENARKITTVVFDKTGTLTEGRFGVNSVNIFDESFDEKKIIEIAANLEKNSEHPVARAIINKGKEMGASDFEITDFKVIKGEGIEGVLNGDLIKLVSHKYVVNNDIDIKDVKTDESGTLVYVIINNKAVALINLADKIRTDSFDAITKLKNAGIKCWMITGDNEKIAKDVSDKLGLDGFFAEVLPHEKMEYIKEFQEQGEFVAMTGDGINDAPALAQADIGIAIGSGTDIAGETADIILVDSNPKNVVSLITFGKATYSKMLQNLFWATGYNVFAIPLAAGVLIGYGILVSPALGAFLMSISTIIVAFNASLLKNKKV</sequence>
<reference evidence="18" key="1">
    <citation type="submission" date="2020-07" db="EMBL/GenBank/DDBJ databases">
        <title>Severe corrosion of carbon steel in oil field produced water can be linked to methanogenic archaea containing a special type of NiFe hydrogenase.</title>
        <authorList>
            <person name="Lahme S."/>
            <person name="Mand J."/>
            <person name="Longwell J."/>
            <person name="Smith R."/>
            <person name="Enning D."/>
        </authorList>
    </citation>
    <scope>NUCLEOTIDE SEQUENCE</scope>
    <source>
        <strain evidence="18">MIC098Bin5</strain>
    </source>
</reference>
<feature type="transmembrane region" description="Helical" evidence="16">
    <location>
        <begin position="38"/>
        <end position="58"/>
    </location>
</feature>
<keyword evidence="13" id="KW-0406">Ion transport</keyword>
<evidence type="ECO:0000256" key="11">
    <source>
        <dbReference type="ARBA" id="ARBA00022967"/>
    </source>
</evidence>
<keyword evidence="12 16" id="KW-1133">Transmembrane helix</keyword>
<comment type="caution">
    <text evidence="18">The sequence shown here is derived from an EMBL/GenBank/DDBJ whole genome shotgun (WGS) entry which is preliminary data.</text>
</comment>
<keyword evidence="10" id="KW-0460">Magnesium</keyword>
<evidence type="ECO:0000256" key="8">
    <source>
        <dbReference type="ARBA" id="ARBA00022741"/>
    </source>
</evidence>
<keyword evidence="8" id="KW-0547">Nucleotide-binding</keyword>
<dbReference type="SUPFAM" id="SSF81653">
    <property type="entry name" value="Calcium ATPase, transduction domain A"/>
    <property type="match status" value="1"/>
</dbReference>
<dbReference type="SFLD" id="SFLDS00003">
    <property type="entry name" value="Haloacid_Dehalogenase"/>
    <property type="match status" value="1"/>
</dbReference>
<dbReference type="PANTHER" id="PTHR43520">
    <property type="entry name" value="ATP7, ISOFORM B"/>
    <property type="match status" value="1"/>
</dbReference>
<dbReference type="InterPro" id="IPR018303">
    <property type="entry name" value="ATPase_P-typ_P_site"/>
</dbReference>
<dbReference type="GO" id="GO:0005507">
    <property type="term" value="F:copper ion binding"/>
    <property type="evidence" value="ECO:0007669"/>
    <property type="project" value="TreeGrafter"/>
</dbReference>
<keyword evidence="5" id="KW-0597">Phosphoprotein</keyword>
<feature type="transmembrane region" description="Helical" evidence="16">
    <location>
        <begin position="646"/>
        <end position="665"/>
    </location>
</feature>
<dbReference type="AlphaFoldDB" id="A0A8T3VWS7"/>
<evidence type="ECO:0000256" key="7">
    <source>
        <dbReference type="ARBA" id="ARBA00022723"/>
    </source>
</evidence>
<dbReference type="Gene3D" id="3.40.1110.10">
    <property type="entry name" value="Calcium-transporting ATPase, cytoplasmic domain N"/>
    <property type="match status" value="1"/>
</dbReference>
<dbReference type="GO" id="GO:0016887">
    <property type="term" value="F:ATP hydrolysis activity"/>
    <property type="evidence" value="ECO:0007669"/>
    <property type="project" value="InterPro"/>
</dbReference>
<dbReference type="GO" id="GO:0055070">
    <property type="term" value="P:copper ion homeostasis"/>
    <property type="evidence" value="ECO:0007669"/>
    <property type="project" value="TreeGrafter"/>
</dbReference>
<dbReference type="SUPFAM" id="SSF56784">
    <property type="entry name" value="HAD-like"/>
    <property type="match status" value="1"/>
</dbReference>
<dbReference type="GO" id="GO:0005886">
    <property type="term" value="C:plasma membrane"/>
    <property type="evidence" value="ECO:0007669"/>
    <property type="project" value="UniProtKB-SubCell"/>
</dbReference>
<keyword evidence="3" id="KW-0813">Transport</keyword>
<evidence type="ECO:0000256" key="4">
    <source>
        <dbReference type="ARBA" id="ARBA00022475"/>
    </source>
</evidence>
<dbReference type="InterPro" id="IPR059000">
    <property type="entry name" value="ATPase_P-type_domA"/>
</dbReference>
<evidence type="ECO:0000313" key="19">
    <source>
        <dbReference type="Proteomes" id="UP000714405"/>
    </source>
</evidence>
<dbReference type="SFLD" id="SFLDF00027">
    <property type="entry name" value="p-type_atpase"/>
    <property type="match status" value="1"/>
</dbReference>
<organism evidence="18 19">
    <name type="scientific">Methanococcus maripaludis</name>
    <name type="common">Methanococcus deltae</name>
    <dbReference type="NCBI Taxonomy" id="39152"/>
    <lineage>
        <taxon>Archaea</taxon>
        <taxon>Methanobacteriati</taxon>
        <taxon>Methanobacteriota</taxon>
        <taxon>Methanomada group</taxon>
        <taxon>Methanococci</taxon>
        <taxon>Methanococcales</taxon>
        <taxon>Methanococcaceae</taxon>
        <taxon>Methanococcus</taxon>
    </lineage>
</organism>
<keyword evidence="11" id="KW-1278">Translocase</keyword>
<dbReference type="RefSeq" id="WP_278491461.1">
    <property type="nucleotide sequence ID" value="NZ_JACCQJ010000001.1"/>
</dbReference>
<dbReference type="GO" id="GO:0043682">
    <property type="term" value="F:P-type divalent copper transporter activity"/>
    <property type="evidence" value="ECO:0007669"/>
    <property type="project" value="TreeGrafter"/>
</dbReference>
<evidence type="ECO:0000256" key="16">
    <source>
        <dbReference type="SAM" id="Phobius"/>
    </source>
</evidence>
<feature type="transmembrane region" description="Helical" evidence="16">
    <location>
        <begin position="104"/>
        <end position="122"/>
    </location>
</feature>
<evidence type="ECO:0000256" key="12">
    <source>
        <dbReference type="ARBA" id="ARBA00022989"/>
    </source>
</evidence>
<evidence type="ECO:0000256" key="1">
    <source>
        <dbReference type="ARBA" id="ARBA00004651"/>
    </source>
</evidence>
<dbReference type="InterPro" id="IPR023299">
    <property type="entry name" value="ATPase_P-typ_cyto_dom_N"/>
</dbReference>
<evidence type="ECO:0000256" key="14">
    <source>
        <dbReference type="ARBA" id="ARBA00023136"/>
    </source>
</evidence>
<evidence type="ECO:0000259" key="17">
    <source>
        <dbReference type="Pfam" id="PF00122"/>
    </source>
</evidence>
<proteinExistence type="inferred from homology"/>
<keyword evidence="4" id="KW-1003">Cell membrane</keyword>
<dbReference type="PANTHER" id="PTHR43520:SF5">
    <property type="entry name" value="CATION-TRANSPORTING P-TYPE ATPASE-RELATED"/>
    <property type="match status" value="1"/>
</dbReference>
<dbReference type="NCBIfam" id="TIGR01511">
    <property type="entry name" value="ATPase-IB1_Cu"/>
    <property type="match status" value="1"/>
</dbReference>
<evidence type="ECO:0000256" key="10">
    <source>
        <dbReference type="ARBA" id="ARBA00022842"/>
    </source>
</evidence>
<feature type="region of interest" description="Disordered" evidence="15">
    <location>
        <begin position="1"/>
        <end position="22"/>
    </location>
</feature>
<dbReference type="InterPro" id="IPR001757">
    <property type="entry name" value="P_typ_ATPase"/>
</dbReference>
<evidence type="ECO:0000256" key="2">
    <source>
        <dbReference type="ARBA" id="ARBA00006024"/>
    </source>
</evidence>
<dbReference type="NCBIfam" id="TIGR01494">
    <property type="entry name" value="ATPase_P-type"/>
    <property type="match status" value="1"/>
</dbReference>
<dbReference type="InterPro" id="IPR008250">
    <property type="entry name" value="ATPase_P-typ_transduc_dom_A_sf"/>
</dbReference>
<comment type="similarity">
    <text evidence="2">Belongs to the cation transport ATPase (P-type) (TC 3.A.3) family. Type IB subfamily.</text>
</comment>
<dbReference type="PRINTS" id="PR00120">
    <property type="entry name" value="HATPASE"/>
</dbReference>
<feature type="transmembrane region" description="Helical" evidence="16">
    <location>
        <begin position="617"/>
        <end position="640"/>
    </location>
</feature>
<dbReference type="InterPro" id="IPR027256">
    <property type="entry name" value="P-typ_ATPase_IB"/>
</dbReference>
<dbReference type="Gene3D" id="3.40.50.1000">
    <property type="entry name" value="HAD superfamily/HAD-like"/>
    <property type="match status" value="1"/>
</dbReference>
<dbReference type="InterPro" id="IPR044492">
    <property type="entry name" value="P_typ_ATPase_HD_dom"/>
</dbReference>
<evidence type="ECO:0000256" key="3">
    <source>
        <dbReference type="ARBA" id="ARBA00022448"/>
    </source>
</evidence>
<dbReference type="InterPro" id="IPR023298">
    <property type="entry name" value="ATPase_P-typ_TM_dom_sf"/>
</dbReference>
<dbReference type="FunFam" id="2.70.150.10:FF:000020">
    <property type="entry name" value="Copper-exporting P-type ATPase A"/>
    <property type="match status" value="1"/>
</dbReference>
<feature type="transmembrane region" description="Helical" evidence="16">
    <location>
        <begin position="313"/>
        <end position="335"/>
    </location>
</feature>
<evidence type="ECO:0000256" key="6">
    <source>
        <dbReference type="ARBA" id="ARBA00022692"/>
    </source>
</evidence>
<evidence type="ECO:0000256" key="13">
    <source>
        <dbReference type="ARBA" id="ARBA00023065"/>
    </source>
</evidence>
<name>A0A8T3VWS7_METMI</name>
<evidence type="ECO:0000256" key="9">
    <source>
        <dbReference type="ARBA" id="ARBA00022840"/>
    </source>
</evidence>
<dbReference type="Pfam" id="PF00122">
    <property type="entry name" value="E1-E2_ATPase"/>
    <property type="match status" value="1"/>
</dbReference>
<dbReference type="Gene3D" id="2.70.150.10">
    <property type="entry name" value="Calcium-transporting ATPase, cytoplasmic transduction domain A"/>
    <property type="match status" value="1"/>
</dbReference>
<gene>
    <name evidence="18" type="primary">cadA</name>
    <name evidence="18" type="ORF">H0S71_00380</name>
</gene>
<evidence type="ECO:0000256" key="5">
    <source>
        <dbReference type="ARBA" id="ARBA00022553"/>
    </source>
</evidence>
<dbReference type="GO" id="GO:0005524">
    <property type="term" value="F:ATP binding"/>
    <property type="evidence" value="ECO:0007669"/>
    <property type="project" value="UniProtKB-KW"/>
</dbReference>
<dbReference type="EMBL" id="JACCQJ010000001">
    <property type="protein sequence ID" value="MBG0768351.1"/>
    <property type="molecule type" value="Genomic_DNA"/>
</dbReference>
<keyword evidence="6 16" id="KW-0812">Transmembrane</keyword>
<feature type="domain" description="P-type ATPase A" evidence="17">
    <location>
        <begin position="163"/>
        <end position="263"/>
    </location>
</feature>
<dbReference type="Proteomes" id="UP000714405">
    <property type="component" value="Unassembled WGS sequence"/>
</dbReference>
<comment type="subcellular location">
    <subcellularLocation>
        <location evidence="1">Cell membrane</location>
        <topology evidence="1">Multi-pass membrane protein</topology>
    </subcellularLocation>
</comment>
<dbReference type="InterPro" id="IPR036412">
    <property type="entry name" value="HAD-like_sf"/>
</dbReference>
<dbReference type="InterPro" id="IPR023214">
    <property type="entry name" value="HAD_sf"/>
</dbReference>